<evidence type="ECO:0000313" key="2">
    <source>
        <dbReference type="EMBL" id="MBZ4040205.1"/>
    </source>
</evidence>
<name>A0ABS7T8L1_9GAMM</name>
<keyword evidence="3" id="KW-1185">Reference proteome</keyword>
<comment type="caution">
    <text evidence="2">The sequence shown here is derived from an EMBL/GenBank/DDBJ whole genome shotgun (WGS) entry which is preliminary data.</text>
</comment>
<keyword evidence="1" id="KW-1133">Transmembrane helix</keyword>
<dbReference type="RefSeq" id="WP_223676655.1">
    <property type="nucleotide sequence ID" value="NZ_JAINZW010000005.1"/>
</dbReference>
<feature type="transmembrane region" description="Helical" evidence="1">
    <location>
        <begin position="6"/>
        <end position="26"/>
    </location>
</feature>
<evidence type="ECO:0000313" key="3">
    <source>
        <dbReference type="Proteomes" id="UP001430954"/>
    </source>
</evidence>
<organism evidence="2 3">
    <name type="scientific">Novilysobacter selenitireducens</name>
    <dbReference type="NCBI Taxonomy" id="2872639"/>
    <lineage>
        <taxon>Bacteria</taxon>
        <taxon>Pseudomonadati</taxon>
        <taxon>Pseudomonadota</taxon>
        <taxon>Gammaproteobacteria</taxon>
        <taxon>Lysobacterales</taxon>
        <taxon>Lysobacteraceae</taxon>
        <taxon>Novilysobacter</taxon>
    </lineage>
</organism>
<gene>
    <name evidence="2" type="ORF">K6753_11755</name>
</gene>
<dbReference type="Pfam" id="PF07301">
    <property type="entry name" value="DUF1453"/>
    <property type="match status" value="1"/>
</dbReference>
<dbReference type="InterPro" id="IPR058247">
    <property type="entry name" value="DUF1453"/>
</dbReference>
<keyword evidence="1" id="KW-0472">Membrane</keyword>
<sequence>MPLLLLPLLLLALVALWACLLPLALLNRYRRGRARRRAVGWVVGGNAWLLAGAAVLFLAGGLVLGLWHPLAPAEAAIGLLCGMALGWLGLRLTRFEVTPRGFMYTANRWLVLGLTVLVATRLALALWQGWRLWQADAATTQWVDAQAGLLLAGGLLIGHYLAYTWGLRQRLRRGWMR</sequence>
<feature type="transmembrane region" description="Helical" evidence="1">
    <location>
        <begin position="38"/>
        <end position="64"/>
    </location>
</feature>
<dbReference type="Proteomes" id="UP001430954">
    <property type="component" value="Unassembled WGS sequence"/>
</dbReference>
<feature type="transmembrane region" description="Helical" evidence="1">
    <location>
        <begin position="109"/>
        <end position="127"/>
    </location>
</feature>
<protein>
    <submittedName>
        <fullName evidence="2">DUF1453 domain-containing protein</fullName>
    </submittedName>
</protein>
<evidence type="ECO:0000256" key="1">
    <source>
        <dbReference type="SAM" id="Phobius"/>
    </source>
</evidence>
<feature type="transmembrane region" description="Helical" evidence="1">
    <location>
        <begin position="70"/>
        <end position="88"/>
    </location>
</feature>
<dbReference type="EMBL" id="JAINZW010000005">
    <property type="protein sequence ID" value="MBZ4040205.1"/>
    <property type="molecule type" value="Genomic_DNA"/>
</dbReference>
<proteinExistence type="predicted"/>
<keyword evidence="1" id="KW-0812">Transmembrane</keyword>
<accession>A0ABS7T8L1</accession>
<feature type="transmembrane region" description="Helical" evidence="1">
    <location>
        <begin position="147"/>
        <end position="167"/>
    </location>
</feature>
<reference evidence="2 3" key="1">
    <citation type="submission" date="2021-09" db="EMBL/GenBank/DDBJ databases">
        <title>Lysobacter sp. 13A isolated from the river sediment.</title>
        <authorList>
            <person name="Liu H."/>
            <person name="Li S."/>
            <person name="Mao S."/>
        </authorList>
    </citation>
    <scope>NUCLEOTIDE SEQUENCE [LARGE SCALE GENOMIC DNA]</scope>
    <source>
        <strain evidence="2 3">13A</strain>
    </source>
</reference>